<dbReference type="Gene3D" id="1.20.5.170">
    <property type="match status" value="1"/>
</dbReference>
<evidence type="ECO:0000259" key="3">
    <source>
        <dbReference type="PROSITE" id="PS50217"/>
    </source>
</evidence>
<gene>
    <name evidence="4" type="ORF">E6O75_ATG00339</name>
</gene>
<evidence type="ECO:0000256" key="1">
    <source>
        <dbReference type="SAM" id="Coils"/>
    </source>
</evidence>
<dbReference type="PROSITE" id="PS50217">
    <property type="entry name" value="BZIP"/>
    <property type="match status" value="1"/>
</dbReference>
<dbReference type="Pfam" id="PF00170">
    <property type="entry name" value="bZIP_1"/>
    <property type="match status" value="1"/>
</dbReference>
<feature type="coiled-coil region" evidence="1">
    <location>
        <begin position="78"/>
        <end position="112"/>
    </location>
</feature>
<dbReference type="PROSITE" id="PS00036">
    <property type="entry name" value="BZIP_BASIC"/>
    <property type="match status" value="1"/>
</dbReference>
<sequence length="124" mass="14116">MPTQNHTLQSLPAEQFSGSTILISTPLSGSTTSRASSQSIQSSRRRQQSLTPGSRENPVSVDRIEKRQRNNVAARKYRQKRIDRIEELEAALSRMTKERDDLRIKAARSDAEIQLLKDMLHNSR</sequence>
<dbReference type="SMART" id="SM00338">
    <property type="entry name" value="BRLZ"/>
    <property type="match status" value="1"/>
</dbReference>
<keyword evidence="1" id="KW-0175">Coiled coil</keyword>
<dbReference type="GO" id="GO:0003700">
    <property type="term" value="F:DNA-binding transcription factor activity"/>
    <property type="evidence" value="ECO:0007669"/>
    <property type="project" value="InterPro"/>
</dbReference>
<accession>A0A4Z1PWK5</accession>
<dbReference type="Proteomes" id="UP000298493">
    <property type="component" value="Unassembled WGS sequence"/>
</dbReference>
<feature type="compositionally biased region" description="Low complexity" evidence="2">
    <location>
        <begin position="28"/>
        <end position="42"/>
    </location>
</feature>
<feature type="region of interest" description="Disordered" evidence="2">
    <location>
        <begin position="22"/>
        <end position="77"/>
    </location>
</feature>
<evidence type="ECO:0000313" key="4">
    <source>
        <dbReference type="EMBL" id="TID27572.1"/>
    </source>
</evidence>
<keyword evidence="5" id="KW-1185">Reference proteome</keyword>
<protein>
    <submittedName>
        <fullName evidence="4">Cross-pathway control protein 1</fullName>
    </submittedName>
</protein>
<dbReference type="SUPFAM" id="SSF57959">
    <property type="entry name" value="Leucine zipper domain"/>
    <property type="match status" value="1"/>
</dbReference>
<reference evidence="4 5" key="1">
    <citation type="submission" date="2019-04" db="EMBL/GenBank/DDBJ databases">
        <title>High contiguity whole genome sequence and gene annotation resource for two Venturia nashicola isolates.</title>
        <authorList>
            <person name="Prokchorchik M."/>
            <person name="Won K."/>
            <person name="Lee Y."/>
            <person name="Choi E.D."/>
            <person name="Segonzac C."/>
            <person name="Sohn K.H."/>
        </authorList>
    </citation>
    <scope>NUCLEOTIDE SEQUENCE [LARGE SCALE GENOMIC DNA]</scope>
    <source>
        <strain evidence="4 5">PRI2</strain>
    </source>
</reference>
<feature type="domain" description="BZIP" evidence="3">
    <location>
        <begin position="60"/>
        <end position="123"/>
    </location>
</feature>
<dbReference type="CDD" id="cd14686">
    <property type="entry name" value="bZIP"/>
    <property type="match status" value="1"/>
</dbReference>
<dbReference type="InterPro" id="IPR004827">
    <property type="entry name" value="bZIP"/>
</dbReference>
<name>A0A4Z1PWK5_9PEZI</name>
<comment type="caution">
    <text evidence="4">The sequence shown here is derived from an EMBL/GenBank/DDBJ whole genome shotgun (WGS) entry which is preliminary data.</text>
</comment>
<dbReference type="AlphaFoldDB" id="A0A4Z1PWK5"/>
<dbReference type="EMBL" id="SNSC02000001">
    <property type="protein sequence ID" value="TID27572.1"/>
    <property type="molecule type" value="Genomic_DNA"/>
</dbReference>
<proteinExistence type="predicted"/>
<dbReference type="InterPro" id="IPR046347">
    <property type="entry name" value="bZIP_sf"/>
</dbReference>
<evidence type="ECO:0000313" key="5">
    <source>
        <dbReference type="Proteomes" id="UP000298493"/>
    </source>
</evidence>
<dbReference type="STRING" id="86259.A0A4Z1PWK5"/>
<evidence type="ECO:0000256" key="2">
    <source>
        <dbReference type="SAM" id="MobiDB-lite"/>
    </source>
</evidence>
<organism evidence="4 5">
    <name type="scientific">Venturia nashicola</name>
    <dbReference type="NCBI Taxonomy" id="86259"/>
    <lineage>
        <taxon>Eukaryota</taxon>
        <taxon>Fungi</taxon>
        <taxon>Dikarya</taxon>
        <taxon>Ascomycota</taxon>
        <taxon>Pezizomycotina</taxon>
        <taxon>Dothideomycetes</taxon>
        <taxon>Pleosporomycetidae</taxon>
        <taxon>Venturiales</taxon>
        <taxon>Venturiaceae</taxon>
        <taxon>Venturia</taxon>
    </lineage>
</organism>